<evidence type="ECO:0000313" key="3">
    <source>
        <dbReference type="EMBL" id="XBS20881.1"/>
    </source>
</evidence>
<dbReference type="KEGG" id="mech:Q9L42_001775"/>
<dbReference type="Pfam" id="PF11845">
    <property type="entry name" value="Tll0287-like"/>
    <property type="match status" value="1"/>
</dbReference>
<gene>
    <name evidence="3" type="ORF">Q9L42_001775</name>
</gene>
<sequence length="186" mass="21241">MLKKLLAACLVGHAALAVADSEQLIGESRQMIKAYAERLQMELQLSLKEEGALAAIEHCHGVAPDIDRELDHDPDWGIGRTALRIRNPQNRPDDWERSVLQQFQRRQQQGEAITDLEYAQIVERNGQRYFRYMKAIPTQALCLTCHGEQLNEQLTDKIERLYPQDRATGFAIGDIRGAFTISRRLD</sequence>
<dbReference type="AlphaFoldDB" id="A0AAU7NV48"/>
<dbReference type="Proteomes" id="UP001225378">
    <property type="component" value="Chromosome"/>
</dbReference>
<dbReference type="RefSeq" id="WP_305906349.1">
    <property type="nucleotide sequence ID" value="NZ_CP157743.1"/>
</dbReference>
<protein>
    <submittedName>
        <fullName evidence="3">DUF3365 domain-containing protein</fullName>
    </submittedName>
</protein>
<feature type="chain" id="PRO_5043683568" evidence="1">
    <location>
        <begin position="20"/>
        <end position="186"/>
    </location>
</feature>
<organism evidence="3 4">
    <name type="scientific">Methylomarinum roseum</name>
    <dbReference type="NCBI Taxonomy" id="3067653"/>
    <lineage>
        <taxon>Bacteria</taxon>
        <taxon>Pseudomonadati</taxon>
        <taxon>Pseudomonadota</taxon>
        <taxon>Gammaproteobacteria</taxon>
        <taxon>Methylococcales</taxon>
        <taxon>Methylococcaceae</taxon>
        <taxon>Methylomarinum</taxon>
    </lineage>
</organism>
<evidence type="ECO:0000313" key="4">
    <source>
        <dbReference type="Proteomes" id="UP001225378"/>
    </source>
</evidence>
<name>A0AAU7NV48_9GAMM</name>
<proteinExistence type="predicted"/>
<evidence type="ECO:0000256" key="1">
    <source>
        <dbReference type="SAM" id="SignalP"/>
    </source>
</evidence>
<accession>A0AAU7NV48</accession>
<keyword evidence="4" id="KW-1185">Reference proteome</keyword>
<reference evidence="3 4" key="1">
    <citation type="journal article" date="2024" name="Microbiology">
        <title>Methylomarinum rosea sp. nov., a novel halophilic methanotrophic bacterium from the hypersaline Lake Elton.</title>
        <authorList>
            <person name="Suleimanov R.Z."/>
            <person name="Oshkin I.Y."/>
            <person name="Danilova O.V."/>
            <person name="Suzina N.E."/>
            <person name="Dedysh S.N."/>
        </authorList>
    </citation>
    <scope>NUCLEOTIDE SEQUENCE [LARGE SCALE GENOMIC DNA]</scope>
    <source>
        <strain evidence="3 4">Ch1-1</strain>
    </source>
</reference>
<dbReference type="InterPro" id="IPR021796">
    <property type="entry name" value="Tll0287-like_dom"/>
</dbReference>
<feature type="signal peptide" evidence="1">
    <location>
        <begin position="1"/>
        <end position="19"/>
    </location>
</feature>
<feature type="domain" description="Tll0287-like" evidence="2">
    <location>
        <begin position="34"/>
        <end position="182"/>
    </location>
</feature>
<dbReference type="EMBL" id="CP157743">
    <property type="protein sequence ID" value="XBS20881.1"/>
    <property type="molecule type" value="Genomic_DNA"/>
</dbReference>
<evidence type="ECO:0000259" key="2">
    <source>
        <dbReference type="Pfam" id="PF11845"/>
    </source>
</evidence>
<keyword evidence="1" id="KW-0732">Signal</keyword>